<dbReference type="Proteomes" id="UP001239462">
    <property type="component" value="Unassembled WGS sequence"/>
</dbReference>
<organism evidence="10 11">
    <name type="scientific">Roseiconus lacunae</name>
    <dbReference type="NCBI Taxonomy" id="2605694"/>
    <lineage>
        <taxon>Bacteria</taxon>
        <taxon>Pseudomonadati</taxon>
        <taxon>Planctomycetota</taxon>
        <taxon>Planctomycetia</taxon>
        <taxon>Pirellulales</taxon>
        <taxon>Pirellulaceae</taxon>
        <taxon>Roseiconus</taxon>
    </lineage>
</organism>
<dbReference type="InterPro" id="IPR008242">
    <property type="entry name" value="Chor_mutase/pphenate_deHydtase"/>
</dbReference>
<evidence type="ECO:0000313" key="11">
    <source>
        <dbReference type="Proteomes" id="UP001239462"/>
    </source>
</evidence>
<keyword evidence="3" id="KW-0028">Amino-acid biosynthesis</keyword>
<dbReference type="Pfam" id="PF01842">
    <property type="entry name" value="ACT"/>
    <property type="match status" value="1"/>
</dbReference>
<comment type="pathway">
    <text evidence="1">Amino-acid biosynthesis; L-phenylalanine biosynthesis; phenylpyruvate from prephenate: step 1/1.</text>
</comment>
<dbReference type="NCBIfam" id="NF008865">
    <property type="entry name" value="PRK11898.1"/>
    <property type="match status" value="1"/>
</dbReference>
<evidence type="ECO:0000256" key="2">
    <source>
        <dbReference type="ARBA" id="ARBA00013147"/>
    </source>
</evidence>
<dbReference type="PROSITE" id="PS51171">
    <property type="entry name" value="PREPHENATE_DEHYDR_3"/>
    <property type="match status" value="1"/>
</dbReference>
<sequence length="364" mass="39589">MSANDSLFDQTDDNTEALRQIDRRLLSIIHQRDQVVQTLVTEGRLPAVGQENLLLDRTVQDFASEIAPAVDEASLKSFSSILRHVSSHSRRQVHVGAVAFLGPKYSYSHLAAIKHFGDSADFAPVASIPAVFDAVHRGDALSGLVPIENSTDGRIVDTLGMFVRRHMQICGEVLLPIHHNLLASGTRDQIHEIHSKPQALSQCRNWLAANFPAATLIEVSSTTAAAESASMSPHIGAVASLAAGQAYGLSVINSDIEDRKDNVTRFAVLGKDECEPTGEDKTSLLFQVEHQPGALAQAMTVFSDAELNLTWIESFPSPDSRNEYLFFVEFSGHRADPNVQTAIGNLGTMTRRLEVLGSYPVAKL</sequence>
<name>A0ABT7PNF7_9BACT</name>
<dbReference type="SUPFAM" id="SSF53850">
    <property type="entry name" value="Periplasmic binding protein-like II"/>
    <property type="match status" value="1"/>
</dbReference>
<feature type="domain" description="Prephenate dehydratase" evidence="8">
    <location>
        <begin position="97"/>
        <end position="271"/>
    </location>
</feature>
<dbReference type="PIRSF" id="PIRSF001500">
    <property type="entry name" value="Chor_mut_pdt_Ppr"/>
    <property type="match status" value="1"/>
</dbReference>
<evidence type="ECO:0000256" key="3">
    <source>
        <dbReference type="ARBA" id="ARBA00022605"/>
    </source>
</evidence>
<reference evidence="10 11" key="1">
    <citation type="submission" date="2023-06" db="EMBL/GenBank/DDBJ databases">
        <title>Roseiconus lacunae JC819 isolated from Gulf of Mannar region, Tamil Nadu.</title>
        <authorList>
            <person name="Pk S."/>
            <person name="Ch S."/>
            <person name="Ch V.R."/>
        </authorList>
    </citation>
    <scope>NUCLEOTIDE SEQUENCE [LARGE SCALE GENOMIC DNA]</scope>
    <source>
        <strain evidence="10 11">JC819</strain>
    </source>
</reference>
<comment type="catalytic activity">
    <reaction evidence="7">
        <text>prephenate + H(+) = 3-phenylpyruvate + CO2 + H2O</text>
        <dbReference type="Rhea" id="RHEA:21648"/>
        <dbReference type="ChEBI" id="CHEBI:15377"/>
        <dbReference type="ChEBI" id="CHEBI:15378"/>
        <dbReference type="ChEBI" id="CHEBI:16526"/>
        <dbReference type="ChEBI" id="CHEBI:18005"/>
        <dbReference type="ChEBI" id="CHEBI:29934"/>
        <dbReference type="EC" id="4.2.1.51"/>
    </reaction>
</comment>
<evidence type="ECO:0000256" key="4">
    <source>
        <dbReference type="ARBA" id="ARBA00023141"/>
    </source>
</evidence>
<dbReference type="CDD" id="cd13630">
    <property type="entry name" value="PBP2_PDT_1"/>
    <property type="match status" value="1"/>
</dbReference>
<dbReference type="Pfam" id="PF00800">
    <property type="entry name" value="PDT"/>
    <property type="match status" value="1"/>
</dbReference>
<gene>
    <name evidence="10" type="primary">pheA</name>
    <name evidence="10" type="ORF">QTN89_21435</name>
</gene>
<keyword evidence="11" id="KW-1185">Reference proteome</keyword>
<dbReference type="GO" id="GO:0004664">
    <property type="term" value="F:prephenate dehydratase activity"/>
    <property type="evidence" value="ECO:0007669"/>
    <property type="project" value="UniProtKB-EC"/>
</dbReference>
<evidence type="ECO:0000259" key="9">
    <source>
        <dbReference type="PROSITE" id="PS51671"/>
    </source>
</evidence>
<dbReference type="Gene3D" id="3.30.70.260">
    <property type="match status" value="1"/>
</dbReference>
<dbReference type="SUPFAM" id="SSF55021">
    <property type="entry name" value="ACT-like"/>
    <property type="match status" value="1"/>
</dbReference>
<proteinExistence type="predicted"/>
<evidence type="ECO:0000256" key="1">
    <source>
        <dbReference type="ARBA" id="ARBA00004741"/>
    </source>
</evidence>
<evidence type="ECO:0000259" key="8">
    <source>
        <dbReference type="PROSITE" id="PS51171"/>
    </source>
</evidence>
<comment type="caution">
    <text evidence="10">The sequence shown here is derived from an EMBL/GenBank/DDBJ whole genome shotgun (WGS) entry which is preliminary data.</text>
</comment>
<dbReference type="CDD" id="cd04905">
    <property type="entry name" value="ACT_CM-PDT"/>
    <property type="match status" value="1"/>
</dbReference>
<dbReference type="EC" id="4.2.1.51" evidence="2"/>
<dbReference type="PANTHER" id="PTHR21022">
    <property type="entry name" value="PREPHENATE DEHYDRATASE P PROTEIN"/>
    <property type="match status" value="1"/>
</dbReference>
<evidence type="ECO:0000256" key="6">
    <source>
        <dbReference type="ARBA" id="ARBA00023239"/>
    </source>
</evidence>
<keyword evidence="6 10" id="KW-0456">Lyase</keyword>
<keyword evidence="4" id="KW-0057">Aromatic amino acid biosynthesis</keyword>
<keyword evidence="5" id="KW-0584">Phenylalanine biosynthesis</keyword>
<dbReference type="RefSeq" id="WP_230773770.1">
    <property type="nucleotide sequence ID" value="NZ_CP141221.1"/>
</dbReference>
<feature type="domain" description="ACT" evidence="9">
    <location>
        <begin position="283"/>
        <end position="360"/>
    </location>
</feature>
<dbReference type="Gene3D" id="3.40.190.10">
    <property type="entry name" value="Periplasmic binding protein-like II"/>
    <property type="match status" value="2"/>
</dbReference>
<dbReference type="PROSITE" id="PS51671">
    <property type="entry name" value="ACT"/>
    <property type="match status" value="1"/>
</dbReference>
<dbReference type="EMBL" id="JASZZN010000018">
    <property type="protein sequence ID" value="MDM4018025.1"/>
    <property type="molecule type" value="Genomic_DNA"/>
</dbReference>
<dbReference type="InterPro" id="IPR001086">
    <property type="entry name" value="Preph_deHydtase"/>
</dbReference>
<evidence type="ECO:0000313" key="10">
    <source>
        <dbReference type="EMBL" id="MDM4018025.1"/>
    </source>
</evidence>
<evidence type="ECO:0000256" key="5">
    <source>
        <dbReference type="ARBA" id="ARBA00023222"/>
    </source>
</evidence>
<accession>A0ABT7PNF7</accession>
<evidence type="ECO:0000256" key="7">
    <source>
        <dbReference type="ARBA" id="ARBA00047848"/>
    </source>
</evidence>
<dbReference type="InterPro" id="IPR045865">
    <property type="entry name" value="ACT-like_dom_sf"/>
</dbReference>
<dbReference type="InterPro" id="IPR002912">
    <property type="entry name" value="ACT_dom"/>
</dbReference>
<protein>
    <recommendedName>
        <fullName evidence="2">prephenate dehydratase</fullName>
        <ecNumber evidence="2">4.2.1.51</ecNumber>
    </recommendedName>
</protein>
<dbReference type="PANTHER" id="PTHR21022:SF19">
    <property type="entry name" value="PREPHENATE DEHYDRATASE-RELATED"/>
    <property type="match status" value="1"/>
</dbReference>